<sequence>MDTYPMPPGSWLDIVDNPLLDHDAFQNEKSRRHFDTIDRLRSSGANQDIALPELVIVGDQSAGKSSLLQSLTDIPFPVASNVCTRFPTRIISRRTPGRRETTTVSIEPKVMDKMLSHESLESRLERFAAFDTFKRSFSTMTKADFMKAIDDAAEAMGIGGSTRDETTRTSPAQTEEINFSDDVLKVEISGPDRSHFSILDVPGIFHSVTRTLTEKDKKGVDKMVNSYMRSPQSIIICVANGTNDLGPQAIFGMVERLDKDHATLERTVGVITKCDATQRVKQVIETAQNIDKPLRHGWFVVRNRTPSEVDQGVGPLERSQKEQAFFSKPPWSGLPEERRGTQALKKYLASLLCTRIEQNFPTFLKTIQNSRVRAASDLQNLSVGRTTMEQNRAYLTRIAHDFNSLVMQGLRGRYDGLTGNDAKLRMKIRDANDQFVQEMNKNGHFLPFVEETTGENMRKPPSVFPSSGGFSSAQATTTTDQPKSSSVCFGGSGSKPEASNVSVFGPGTLKSPLVVEFQEKDTKSSVVYSFQAITSMNLYRRFSFEELRLSHYLQFKSSTLKKEQPRSSFGAPAKEQSSGLFGAGLFGAPAKEQPRSSFGAPTKEQSSGLFGAPAKEQSSGLFGAPAKEQSSGLFGAPAKEQSSGLFGAPAKEQPRSSFGAPAKEQSSGLFGRPTEATTSQVKKGIEEQSKVPRSDEERCSLLRFSTTEVFGRKSPDSNSTHIGSTGLFQTEPKDVYEWIRDEIKSNRGTELQGTMNPDVLPILFHKQARKWRSISKTHFENVTKIAFEVLRHVLQSECKDSHTRALIEIMIDKANKRSKDGFLTLLSERMDVILSRHLQTNNPAFKQKVSEARKKRFHAALERYKKAKGRGVTPVSQTENPSGGPVGSTASPADDDQLVIDMRDTGALFEELHMSNSQNLEDEVHDTLKAYYELARDDFVEYVNQLIVESYLDDPKGPVLFFCPVYVAGLKDEEIEALAAEDEKTVIRRKTLEETIARLDQAEKIAREYDRPVQ</sequence>
<dbReference type="InterPro" id="IPR001401">
    <property type="entry name" value="Dynamin_GTPase"/>
</dbReference>
<dbReference type="SUPFAM" id="SSF52540">
    <property type="entry name" value="P-loop containing nucleoside triphosphate hydrolases"/>
    <property type="match status" value="1"/>
</dbReference>
<evidence type="ECO:0000259" key="4">
    <source>
        <dbReference type="PROSITE" id="PS51388"/>
    </source>
</evidence>
<dbReference type="InterPro" id="IPR020850">
    <property type="entry name" value="GED_dom"/>
</dbReference>
<evidence type="ECO:0000313" key="5">
    <source>
        <dbReference type="EMBL" id="KAL2037914.1"/>
    </source>
</evidence>
<dbReference type="InterPro" id="IPR000375">
    <property type="entry name" value="Dynamin_stalk"/>
</dbReference>
<dbReference type="CDD" id="cd08771">
    <property type="entry name" value="DLP_1"/>
    <property type="match status" value="1"/>
</dbReference>
<dbReference type="PRINTS" id="PR00195">
    <property type="entry name" value="DYNAMIN"/>
</dbReference>
<dbReference type="PANTHER" id="PTHR11566:SF21">
    <property type="entry name" value="DYNAMIN RELATED PROTEIN 1, ISOFORM A"/>
    <property type="match status" value="1"/>
</dbReference>
<feature type="region of interest" description="Disordered" evidence="3">
    <location>
        <begin position="582"/>
        <end position="697"/>
    </location>
</feature>
<organism evidence="5 6">
    <name type="scientific">Stereocaulon virgatum</name>
    <dbReference type="NCBI Taxonomy" id="373712"/>
    <lineage>
        <taxon>Eukaryota</taxon>
        <taxon>Fungi</taxon>
        <taxon>Dikarya</taxon>
        <taxon>Ascomycota</taxon>
        <taxon>Pezizomycotina</taxon>
        <taxon>Lecanoromycetes</taxon>
        <taxon>OSLEUM clade</taxon>
        <taxon>Lecanoromycetidae</taxon>
        <taxon>Lecanorales</taxon>
        <taxon>Lecanorineae</taxon>
        <taxon>Stereocaulaceae</taxon>
        <taxon>Stereocaulon</taxon>
    </lineage>
</organism>
<feature type="compositionally biased region" description="Basic and acidic residues" evidence="3">
    <location>
        <begin position="683"/>
        <end position="697"/>
    </location>
</feature>
<keyword evidence="1" id="KW-0547">Nucleotide-binding</keyword>
<feature type="region of interest" description="Disordered" evidence="3">
    <location>
        <begin position="462"/>
        <end position="491"/>
    </location>
</feature>
<dbReference type="Pfam" id="PF00350">
    <property type="entry name" value="Dynamin_N"/>
    <property type="match status" value="1"/>
</dbReference>
<reference evidence="5 6" key="1">
    <citation type="submission" date="2024-09" db="EMBL/GenBank/DDBJ databases">
        <title>Rethinking Asexuality: The Enigmatic Case of Functional Sexual Genes in Lepraria (Stereocaulaceae).</title>
        <authorList>
            <person name="Doellman M."/>
            <person name="Sun Y."/>
            <person name="Barcenas-Pena A."/>
            <person name="Lumbsch H.T."/>
            <person name="Grewe F."/>
        </authorList>
    </citation>
    <scope>NUCLEOTIDE SEQUENCE [LARGE SCALE GENOMIC DNA]</scope>
    <source>
        <strain evidence="5 6">Mercado 3170</strain>
    </source>
</reference>
<accession>A0ABR3ZXJ8</accession>
<dbReference type="PROSITE" id="PS51388">
    <property type="entry name" value="GED"/>
    <property type="match status" value="1"/>
</dbReference>
<feature type="compositionally biased region" description="Low complexity" evidence="3">
    <location>
        <begin position="462"/>
        <end position="472"/>
    </location>
</feature>
<dbReference type="Gene3D" id="1.10.10.2360">
    <property type="match status" value="1"/>
</dbReference>
<dbReference type="Pfam" id="PF01031">
    <property type="entry name" value="Dynamin_M"/>
    <property type="match status" value="1"/>
</dbReference>
<dbReference type="PANTHER" id="PTHR11566">
    <property type="entry name" value="DYNAMIN"/>
    <property type="match status" value="1"/>
</dbReference>
<feature type="region of interest" description="Disordered" evidence="3">
    <location>
        <begin position="867"/>
        <end position="894"/>
    </location>
</feature>
<evidence type="ECO:0000256" key="1">
    <source>
        <dbReference type="ARBA" id="ARBA00022741"/>
    </source>
</evidence>
<name>A0ABR3ZXJ8_9LECA</name>
<evidence type="ECO:0000256" key="3">
    <source>
        <dbReference type="SAM" id="MobiDB-lite"/>
    </source>
</evidence>
<dbReference type="InterPro" id="IPR045063">
    <property type="entry name" value="Dynamin_N"/>
</dbReference>
<proteinExistence type="predicted"/>
<comment type="caution">
    <text evidence="5">The sequence shown here is derived from an EMBL/GenBank/DDBJ whole genome shotgun (WGS) entry which is preliminary data.</text>
</comment>
<keyword evidence="2" id="KW-0342">GTP-binding</keyword>
<feature type="compositionally biased region" description="Polar residues" evidence="3">
    <location>
        <begin position="473"/>
        <end position="487"/>
    </location>
</feature>
<evidence type="ECO:0000256" key="2">
    <source>
        <dbReference type="ARBA" id="ARBA00023134"/>
    </source>
</evidence>
<dbReference type="Gene3D" id="1.20.120.1240">
    <property type="entry name" value="Dynamin, middle domain"/>
    <property type="match status" value="1"/>
</dbReference>
<keyword evidence="6" id="KW-1185">Reference proteome</keyword>
<dbReference type="InterPro" id="IPR022812">
    <property type="entry name" value="Dynamin"/>
</dbReference>
<gene>
    <name evidence="5" type="ORF">N7G274_009389</name>
</gene>
<dbReference type="EMBL" id="JBEFKJ010000036">
    <property type="protein sequence ID" value="KAL2037914.1"/>
    <property type="molecule type" value="Genomic_DNA"/>
</dbReference>
<dbReference type="Gene3D" id="3.40.50.300">
    <property type="entry name" value="P-loop containing nucleotide triphosphate hydrolases"/>
    <property type="match status" value="1"/>
</dbReference>
<feature type="domain" description="GED" evidence="4">
    <location>
        <begin position="921"/>
        <end position="1014"/>
    </location>
</feature>
<evidence type="ECO:0000313" key="6">
    <source>
        <dbReference type="Proteomes" id="UP001590950"/>
    </source>
</evidence>
<protein>
    <recommendedName>
        <fullName evidence="4">GED domain-containing protein</fullName>
    </recommendedName>
</protein>
<dbReference type="InterPro" id="IPR027417">
    <property type="entry name" value="P-loop_NTPase"/>
</dbReference>
<dbReference type="Proteomes" id="UP001590950">
    <property type="component" value="Unassembled WGS sequence"/>
</dbReference>
<dbReference type="SMART" id="SM00053">
    <property type="entry name" value="DYNc"/>
    <property type="match status" value="1"/>
</dbReference>